<dbReference type="RefSeq" id="WP_088269957.1">
    <property type="nucleotide sequence ID" value="NZ_BMKI01000021.1"/>
</dbReference>
<dbReference type="Proteomes" id="UP000630615">
    <property type="component" value="Unassembled WGS sequence"/>
</dbReference>
<evidence type="ECO:0000256" key="1">
    <source>
        <dbReference type="SAM" id="MobiDB-lite"/>
    </source>
</evidence>
<gene>
    <name evidence="2" type="ORF">GCM10011573_38350</name>
</gene>
<evidence type="ECO:0000313" key="2">
    <source>
        <dbReference type="EMBL" id="GGD05182.1"/>
    </source>
</evidence>
<evidence type="ECO:0008006" key="4">
    <source>
        <dbReference type="Google" id="ProtNLM"/>
    </source>
</evidence>
<keyword evidence="3" id="KW-1185">Reference proteome</keyword>
<proteinExistence type="predicted"/>
<protein>
    <recommendedName>
        <fullName evidence="4">DUF2969 domain-containing protein</fullName>
    </recommendedName>
</protein>
<reference evidence="3" key="1">
    <citation type="journal article" date="2019" name="Int. J. Syst. Evol. Microbiol.">
        <title>The Global Catalogue of Microorganisms (GCM) 10K type strain sequencing project: providing services to taxonomists for standard genome sequencing and annotation.</title>
        <authorList>
            <consortium name="The Broad Institute Genomics Platform"/>
            <consortium name="The Broad Institute Genome Sequencing Center for Infectious Disease"/>
            <person name="Wu L."/>
            <person name="Ma J."/>
        </authorList>
    </citation>
    <scope>NUCLEOTIDE SEQUENCE [LARGE SCALE GENOMIC DNA]</scope>
    <source>
        <strain evidence="3">CGMCC 1.15942</strain>
    </source>
</reference>
<sequence length="79" mass="8977">MTAKKETEKNTEEVKKEQTETKQEKTVTYKVLKKKNFVGFVHPDSRRLVTANDKGEFVVKASDEKAIAILENAADVHEV</sequence>
<evidence type="ECO:0000313" key="3">
    <source>
        <dbReference type="Proteomes" id="UP000630615"/>
    </source>
</evidence>
<feature type="region of interest" description="Disordered" evidence="1">
    <location>
        <begin position="1"/>
        <end position="23"/>
    </location>
</feature>
<dbReference type="EMBL" id="BMKI01000021">
    <property type="protein sequence ID" value="GGD05182.1"/>
    <property type="molecule type" value="Genomic_DNA"/>
</dbReference>
<organism evidence="2 3">
    <name type="scientific">Enterococcus wangshanyuanii</name>
    <dbReference type="NCBI Taxonomy" id="2005703"/>
    <lineage>
        <taxon>Bacteria</taxon>
        <taxon>Bacillati</taxon>
        <taxon>Bacillota</taxon>
        <taxon>Bacilli</taxon>
        <taxon>Lactobacillales</taxon>
        <taxon>Enterococcaceae</taxon>
        <taxon>Enterococcus</taxon>
    </lineage>
</organism>
<name>A0ABQ1PW51_9ENTE</name>
<accession>A0ABQ1PW51</accession>
<comment type="caution">
    <text evidence="2">The sequence shown here is derived from an EMBL/GenBank/DDBJ whole genome shotgun (WGS) entry which is preliminary data.</text>
</comment>